<comment type="caution">
    <text evidence="2">The sequence shown here is derived from an EMBL/GenBank/DDBJ whole genome shotgun (WGS) entry which is preliminary data.</text>
</comment>
<gene>
    <name evidence="2" type="ORF">R5R35_013062</name>
</gene>
<organism evidence="2 3">
    <name type="scientific">Gryllus longicercus</name>
    <dbReference type="NCBI Taxonomy" id="2509291"/>
    <lineage>
        <taxon>Eukaryota</taxon>
        <taxon>Metazoa</taxon>
        <taxon>Ecdysozoa</taxon>
        <taxon>Arthropoda</taxon>
        <taxon>Hexapoda</taxon>
        <taxon>Insecta</taxon>
        <taxon>Pterygota</taxon>
        <taxon>Neoptera</taxon>
        <taxon>Polyneoptera</taxon>
        <taxon>Orthoptera</taxon>
        <taxon>Ensifera</taxon>
        <taxon>Gryllidea</taxon>
        <taxon>Grylloidea</taxon>
        <taxon>Gryllidae</taxon>
        <taxon>Gryllinae</taxon>
        <taxon>Gryllus</taxon>
    </lineage>
</organism>
<protein>
    <submittedName>
        <fullName evidence="2">Uncharacterized protein</fullName>
    </submittedName>
</protein>
<dbReference type="Proteomes" id="UP001378592">
    <property type="component" value="Unassembled WGS sequence"/>
</dbReference>
<evidence type="ECO:0000256" key="1">
    <source>
        <dbReference type="SAM" id="MobiDB-lite"/>
    </source>
</evidence>
<evidence type="ECO:0000313" key="2">
    <source>
        <dbReference type="EMBL" id="KAK7789247.1"/>
    </source>
</evidence>
<feature type="compositionally biased region" description="Polar residues" evidence="1">
    <location>
        <begin position="9"/>
        <end position="25"/>
    </location>
</feature>
<reference evidence="2 3" key="1">
    <citation type="submission" date="2024-03" db="EMBL/GenBank/DDBJ databases">
        <title>The genome assembly and annotation of the cricket Gryllus longicercus Weissman &amp; Gray.</title>
        <authorList>
            <person name="Szrajer S."/>
            <person name="Gray D."/>
            <person name="Ylla G."/>
        </authorList>
    </citation>
    <scope>NUCLEOTIDE SEQUENCE [LARGE SCALE GENOMIC DNA]</scope>
    <source>
        <strain evidence="2">DAG 2021-001</strain>
        <tissue evidence="2">Whole body minus gut</tissue>
    </source>
</reference>
<name>A0AAN9YZ19_9ORTH</name>
<feature type="region of interest" description="Disordered" evidence="1">
    <location>
        <begin position="1"/>
        <end position="29"/>
    </location>
</feature>
<proteinExistence type="predicted"/>
<keyword evidence="3" id="KW-1185">Reference proteome</keyword>
<dbReference type="EMBL" id="JAZDUA010000803">
    <property type="protein sequence ID" value="KAK7789247.1"/>
    <property type="molecule type" value="Genomic_DNA"/>
</dbReference>
<accession>A0AAN9YZ19</accession>
<sequence>MYRQRVPNFMNSNRTPQNSTVNGDNNVDKSKVETCGDNAIWWDRPEITQWKNTGVGHRRVLYYENQQRVTPEAVYSRQQMQTAIQFTTNAAYMTSKLDPILALRTVKVIKHYASIVDVV</sequence>
<dbReference type="AlphaFoldDB" id="A0AAN9YZ19"/>
<evidence type="ECO:0000313" key="3">
    <source>
        <dbReference type="Proteomes" id="UP001378592"/>
    </source>
</evidence>